<gene>
    <name evidence="2" type="ORF">FRY97_01820</name>
</gene>
<name>A0A5C6S300_9BACT</name>
<evidence type="ECO:0000313" key="3">
    <source>
        <dbReference type="Proteomes" id="UP000321580"/>
    </source>
</evidence>
<dbReference type="Proteomes" id="UP000321580">
    <property type="component" value="Unassembled WGS sequence"/>
</dbReference>
<accession>A0A5C6S300</accession>
<sequence>MYRIGIISWALFCSFAIALFGAAEGQTAYAHTSAASFSVGEDVHLAKLLSPAAASSADWFADLEVKEEVDEEEGGLIGFQPALWPSAAQCLSSVAALPNPPQAKKVKLFILFHSWKSFLHGIIA</sequence>
<reference evidence="2 3" key="1">
    <citation type="submission" date="2019-08" db="EMBL/GenBank/DDBJ databases">
        <title>Genome of Phaeodactylibacter luteus.</title>
        <authorList>
            <person name="Bowman J.P."/>
        </authorList>
    </citation>
    <scope>NUCLEOTIDE SEQUENCE [LARGE SCALE GENOMIC DNA]</scope>
    <source>
        <strain evidence="2 3">KCTC 42180</strain>
    </source>
</reference>
<organism evidence="2 3">
    <name type="scientific">Phaeodactylibacter luteus</name>
    <dbReference type="NCBI Taxonomy" id="1564516"/>
    <lineage>
        <taxon>Bacteria</taxon>
        <taxon>Pseudomonadati</taxon>
        <taxon>Bacteroidota</taxon>
        <taxon>Saprospiria</taxon>
        <taxon>Saprospirales</taxon>
        <taxon>Haliscomenobacteraceae</taxon>
        <taxon>Phaeodactylibacter</taxon>
    </lineage>
</organism>
<dbReference type="EMBL" id="VOOR01000003">
    <property type="protein sequence ID" value="TXB68825.1"/>
    <property type="molecule type" value="Genomic_DNA"/>
</dbReference>
<comment type="caution">
    <text evidence="2">The sequence shown here is derived from an EMBL/GenBank/DDBJ whole genome shotgun (WGS) entry which is preliminary data.</text>
</comment>
<protein>
    <submittedName>
        <fullName evidence="2">Uncharacterized protein</fullName>
    </submittedName>
</protein>
<proteinExistence type="predicted"/>
<keyword evidence="1" id="KW-0732">Signal</keyword>
<feature type="signal peptide" evidence="1">
    <location>
        <begin position="1"/>
        <end position="18"/>
    </location>
</feature>
<keyword evidence="3" id="KW-1185">Reference proteome</keyword>
<evidence type="ECO:0000256" key="1">
    <source>
        <dbReference type="SAM" id="SignalP"/>
    </source>
</evidence>
<evidence type="ECO:0000313" key="2">
    <source>
        <dbReference type="EMBL" id="TXB68825.1"/>
    </source>
</evidence>
<feature type="chain" id="PRO_5022801704" evidence="1">
    <location>
        <begin position="19"/>
        <end position="124"/>
    </location>
</feature>
<dbReference type="RefSeq" id="WP_147165711.1">
    <property type="nucleotide sequence ID" value="NZ_VOOR01000003.1"/>
</dbReference>
<dbReference type="AlphaFoldDB" id="A0A5C6S300"/>